<evidence type="ECO:0008006" key="3">
    <source>
        <dbReference type="Google" id="ProtNLM"/>
    </source>
</evidence>
<sequence length="212" mass="24666">MTDFIQLAKTYGGFTSLDTVYLTNILKQLTDQQKLQFITPPPSVLNAYFAEIYQKKSPEKATQYYFDLSKSLSILNENPSFQEEKPFVRLNLLGKSFGYCYKNEDEEAIVFSEKKEIITDSILFELASVFPNYLIYIENDIIKMKPFDIHLEVVETLEQNVSELAEVEKLTDNVVKLSSFNQEDLVTLKKDFEGELYYHSKDRKATIFVKKK</sequence>
<dbReference type="RefSeq" id="WP_006738758.1">
    <property type="nucleotide sequence ID" value="NZ_AEUZ02000001.1"/>
</dbReference>
<accession>G5KH29</accession>
<protein>
    <recommendedName>
        <fullName evidence="3">Cystathionine beta-lyase</fullName>
    </recommendedName>
</protein>
<name>G5KH29_9STRE</name>
<comment type="caution">
    <text evidence="1">The sequence shown here is derived from an EMBL/GenBank/DDBJ whole genome shotgun (WGS) entry which is preliminary data.</text>
</comment>
<keyword evidence="2" id="KW-1185">Reference proteome</keyword>
<evidence type="ECO:0000313" key="1">
    <source>
        <dbReference type="EMBL" id="EHJ55982.1"/>
    </source>
</evidence>
<dbReference type="AlphaFoldDB" id="G5KH29"/>
<gene>
    <name evidence="1" type="ORF">STRUR_1423</name>
</gene>
<reference evidence="1 2" key="1">
    <citation type="journal article" date="2014" name="Int. J. Syst. Evol. Microbiol.">
        <title>Phylogenomics and the dynamic genome evolution of the genus Streptococcus.</title>
        <authorList>
            <consortium name="The Broad Institute Genome Sequencing Platform"/>
            <person name="Richards V.P."/>
            <person name="Palmer S.R."/>
            <person name="Pavinski Bitar P.D."/>
            <person name="Qin X."/>
            <person name="Weinstock G.M."/>
            <person name="Highlander S.K."/>
            <person name="Town C.D."/>
            <person name="Burne R.A."/>
            <person name="Stanhope M.J."/>
        </authorList>
    </citation>
    <scope>NUCLEOTIDE SEQUENCE [LARGE SCALE GENOMIC DNA]</scope>
    <source>
        <strain evidence="1 2">2285-97</strain>
    </source>
</reference>
<dbReference type="Proteomes" id="UP000005388">
    <property type="component" value="Unassembled WGS sequence"/>
</dbReference>
<proteinExistence type="predicted"/>
<dbReference type="STRING" id="764291.STRUR_1423"/>
<organism evidence="1 2">
    <name type="scientific">Streptococcus urinalis 2285-97</name>
    <dbReference type="NCBI Taxonomy" id="764291"/>
    <lineage>
        <taxon>Bacteria</taxon>
        <taxon>Bacillati</taxon>
        <taxon>Bacillota</taxon>
        <taxon>Bacilli</taxon>
        <taxon>Lactobacillales</taxon>
        <taxon>Streptococcaceae</taxon>
        <taxon>Streptococcus</taxon>
    </lineage>
</organism>
<dbReference type="EMBL" id="AEUZ02000001">
    <property type="protein sequence ID" value="EHJ55982.1"/>
    <property type="molecule type" value="Genomic_DNA"/>
</dbReference>
<evidence type="ECO:0000313" key="2">
    <source>
        <dbReference type="Proteomes" id="UP000005388"/>
    </source>
</evidence>
<dbReference type="eggNOG" id="COG4468">
    <property type="taxonomic scope" value="Bacteria"/>
</dbReference>